<keyword evidence="7" id="KW-1185">Reference proteome</keyword>
<gene>
    <name evidence="6" type="ORF">IM697_31330</name>
</gene>
<dbReference type="Pfam" id="PF04234">
    <property type="entry name" value="CopC"/>
    <property type="match status" value="1"/>
</dbReference>
<evidence type="ECO:0000259" key="5">
    <source>
        <dbReference type="Pfam" id="PF04234"/>
    </source>
</evidence>
<dbReference type="GO" id="GO:0042597">
    <property type="term" value="C:periplasmic space"/>
    <property type="evidence" value="ECO:0007669"/>
    <property type="project" value="InterPro"/>
</dbReference>
<keyword evidence="1 4" id="KW-0732">Signal</keyword>
<dbReference type="GO" id="GO:0005507">
    <property type="term" value="F:copper ion binding"/>
    <property type="evidence" value="ECO:0007669"/>
    <property type="project" value="InterPro"/>
</dbReference>
<proteinExistence type="predicted"/>
<dbReference type="AlphaFoldDB" id="A0A7M2SE20"/>
<keyword evidence="2" id="KW-0186">Copper</keyword>
<evidence type="ECO:0000256" key="2">
    <source>
        <dbReference type="ARBA" id="ARBA00023008"/>
    </source>
</evidence>
<evidence type="ECO:0000256" key="3">
    <source>
        <dbReference type="SAM" id="Phobius"/>
    </source>
</evidence>
<keyword evidence="3" id="KW-1133">Transmembrane helix</keyword>
<dbReference type="InterPro" id="IPR014755">
    <property type="entry name" value="Cu-Rt/internalin_Ig-like"/>
</dbReference>
<sequence>MRGLRLLRAPAVLLGCLCALLFLGGTPASAHTALKDATPGPGAKVAPGVDVVALTFGRLKSGTTPTIGLTGPDGATVPVGRPLVVDDSATCAAVASLSAGVHTLSYTVTSADGDTQSSAFQFEVADGAENAATPSACRELSLPAPGAGGESDTILGLGRTTALVVFSVVGVVAVGGGVLAVRTMRGAKPPERRRVTM</sequence>
<keyword evidence="3" id="KW-0812">Transmembrane</keyword>
<dbReference type="RefSeq" id="WP_194039451.1">
    <property type="nucleotide sequence ID" value="NZ_CP063373.1"/>
</dbReference>
<dbReference type="InterPro" id="IPR014756">
    <property type="entry name" value="Ig_E-set"/>
</dbReference>
<dbReference type="EMBL" id="CP063373">
    <property type="protein sequence ID" value="QOV34580.1"/>
    <property type="molecule type" value="Genomic_DNA"/>
</dbReference>
<dbReference type="GO" id="GO:0046688">
    <property type="term" value="P:response to copper ion"/>
    <property type="evidence" value="ECO:0007669"/>
    <property type="project" value="InterPro"/>
</dbReference>
<evidence type="ECO:0000313" key="7">
    <source>
        <dbReference type="Proteomes" id="UP000594205"/>
    </source>
</evidence>
<feature type="domain" description="CopC" evidence="5">
    <location>
        <begin position="31"/>
        <end position="124"/>
    </location>
</feature>
<feature type="transmembrane region" description="Helical" evidence="3">
    <location>
        <begin position="162"/>
        <end position="184"/>
    </location>
</feature>
<organism evidence="6 7">
    <name type="scientific">Streptomyces ferrugineus</name>
    <dbReference type="NCBI Taxonomy" id="1413221"/>
    <lineage>
        <taxon>Bacteria</taxon>
        <taxon>Bacillati</taxon>
        <taxon>Actinomycetota</taxon>
        <taxon>Actinomycetes</taxon>
        <taxon>Kitasatosporales</taxon>
        <taxon>Streptomycetaceae</taxon>
        <taxon>Streptomyces</taxon>
    </lineage>
</organism>
<dbReference type="Gene3D" id="2.60.40.1220">
    <property type="match status" value="1"/>
</dbReference>
<name>A0A7M2SE20_9ACTN</name>
<evidence type="ECO:0000256" key="1">
    <source>
        <dbReference type="ARBA" id="ARBA00022729"/>
    </source>
</evidence>
<feature type="chain" id="PRO_5030572260" evidence="4">
    <location>
        <begin position="31"/>
        <end position="197"/>
    </location>
</feature>
<protein>
    <submittedName>
        <fullName evidence="6">Copper resistance protein CopC</fullName>
    </submittedName>
</protein>
<dbReference type="InterPro" id="IPR007348">
    <property type="entry name" value="CopC_dom"/>
</dbReference>
<reference evidence="6 7" key="1">
    <citation type="submission" date="2020-10" db="EMBL/GenBank/DDBJ databases">
        <title>Streptomyces ferrugineus complate genome analysis.</title>
        <authorList>
            <person name="Anwar N."/>
        </authorList>
    </citation>
    <scope>NUCLEOTIDE SEQUENCE [LARGE SCALE GENOMIC DNA]</scope>
    <source>
        <strain evidence="6 7">CCTCC AA2014009</strain>
    </source>
</reference>
<dbReference type="SUPFAM" id="SSF81296">
    <property type="entry name" value="E set domains"/>
    <property type="match status" value="1"/>
</dbReference>
<keyword evidence="3" id="KW-0472">Membrane</keyword>
<evidence type="ECO:0000256" key="4">
    <source>
        <dbReference type="SAM" id="SignalP"/>
    </source>
</evidence>
<dbReference type="KEGG" id="sfeu:IM697_31330"/>
<evidence type="ECO:0000313" key="6">
    <source>
        <dbReference type="EMBL" id="QOV34580.1"/>
    </source>
</evidence>
<accession>A0A7M2SE20</accession>
<dbReference type="Proteomes" id="UP000594205">
    <property type="component" value="Chromosome"/>
</dbReference>
<feature type="signal peptide" evidence="4">
    <location>
        <begin position="1"/>
        <end position="30"/>
    </location>
</feature>